<evidence type="ECO:0000256" key="1">
    <source>
        <dbReference type="SAM" id="SignalP"/>
    </source>
</evidence>
<evidence type="ECO:0000313" key="2">
    <source>
        <dbReference type="EMBL" id="MXU85706.1"/>
    </source>
</evidence>
<feature type="chain" id="PRO_5025654126" evidence="1">
    <location>
        <begin position="35"/>
        <end position="87"/>
    </location>
</feature>
<keyword evidence="1" id="KW-0732">Signal</keyword>
<dbReference type="AlphaFoldDB" id="A0A6B0UBV3"/>
<protein>
    <submittedName>
        <fullName evidence="2">Putative secreted protein</fullName>
    </submittedName>
</protein>
<name>A0A6B0UBV3_IXORI</name>
<sequence length="87" mass="9095">MSQRGGGRQETAHPKALILTAILSLNFLPATPRAETCNTTGTPAIGRLGNKSAACRHSAAPAIGHLCHSFSVAAVPVLPTWKLCYQS</sequence>
<accession>A0A6B0UBV3</accession>
<proteinExistence type="predicted"/>
<reference evidence="2" key="1">
    <citation type="submission" date="2019-12" db="EMBL/GenBank/DDBJ databases">
        <title>An insight into the sialome of adult female Ixodes ricinus ticks feeding for 6 days.</title>
        <authorList>
            <person name="Perner J."/>
            <person name="Ribeiro J.M.C."/>
        </authorList>
    </citation>
    <scope>NUCLEOTIDE SEQUENCE</scope>
    <source>
        <strain evidence="2">Semi-engorged</strain>
        <tissue evidence="2">Salivary glands</tissue>
    </source>
</reference>
<dbReference type="EMBL" id="GIFC01003623">
    <property type="protein sequence ID" value="MXU85706.1"/>
    <property type="molecule type" value="Transcribed_RNA"/>
</dbReference>
<organism evidence="2">
    <name type="scientific">Ixodes ricinus</name>
    <name type="common">Common tick</name>
    <name type="synonym">Acarus ricinus</name>
    <dbReference type="NCBI Taxonomy" id="34613"/>
    <lineage>
        <taxon>Eukaryota</taxon>
        <taxon>Metazoa</taxon>
        <taxon>Ecdysozoa</taxon>
        <taxon>Arthropoda</taxon>
        <taxon>Chelicerata</taxon>
        <taxon>Arachnida</taxon>
        <taxon>Acari</taxon>
        <taxon>Parasitiformes</taxon>
        <taxon>Ixodida</taxon>
        <taxon>Ixodoidea</taxon>
        <taxon>Ixodidae</taxon>
        <taxon>Ixodinae</taxon>
        <taxon>Ixodes</taxon>
    </lineage>
</organism>
<feature type="signal peptide" evidence="1">
    <location>
        <begin position="1"/>
        <end position="34"/>
    </location>
</feature>